<feature type="region of interest" description="Disordered" evidence="1">
    <location>
        <begin position="1"/>
        <end position="31"/>
    </location>
</feature>
<proteinExistence type="predicted"/>
<accession>A0ABQ6FJW9</accession>
<keyword evidence="4" id="KW-1185">Reference proteome</keyword>
<name>A0ABQ6FJW9_9CHLR</name>
<gene>
    <name evidence="3" type="ORF">KDH_13880</name>
</gene>
<evidence type="ECO:0008006" key="5">
    <source>
        <dbReference type="Google" id="ProtNLM"/>
    </source>
</evidence>
<evidence type="ECO:0000256" key="2">
    <source>
        <dbReference type="SAM" id="Phobius"/>
    </source>
</evidence>
<comment type="caution">
    <text evidence="3">The sequence shown here is derived from an EMBL/GenBank/DDBJ whole genome shotgun (WGS) entry which is preliminary data.</text>
</comment>
<reference evidence="3 4" key="1">
    <citation type="submission" date="2023-02" db="EMBL/GenBank/DDBJ databases">
        <title>Dictyobacter halimunensis sp. nov., a new member of the class Ktedonobacteria from forest soil in a geothermal area.</title>
        <authorList>
            <person name="Rachmania M.K."/>
            <person name="Ningsih F."/>
            <person name="Sakai Y."/>
            <person name="Yabe S."/>
            <person name="Yokota A."/>
            <person name="Sjamsuridzal W."/>
        </authorList>
    </citation>
    <scope>NUCLEOTIDE SEQUENCE [LARGE SCALE GENOMIC DNA]</scope>
    <source>
        <strain evidence="3 4">S3.2.2.5</strain>
    </source>
</reference>
<dbReference type="EMBL" id="BSRI01000001">
    <property type="protein sequence ID" value="GLV54541.1"/>
    <property type="molecule type" value="Genomic_DNA"/>
</dbReference>
<protein>
    <recommendedName>
        <fullName evidence="5">Sugar ABC transporter permease</fullName>
    </recommendedName>
</protein>
<feature type="transmembrane region" description="Helical" evidence="2">
    <location>
        <begin position="40"/>
        <end position="65"/>
    </location>
</feature>
<dbReference type="Proteomes" id="UP001344906">
    <property type="component" value="Unassembled WGS sequence"/>
</dbReference>
<evidence type="ECO:0000256" key="1">
    <source>
        <dbReference type="SAM" id="MobiDB-lite"/>
    </source>
</evidence>
<organism evidence="3 4">
    <name type="scientific">Dictyobacter halimunensis</name>
    <dbReference type="NCBI Taxonomy" id="3026934"/>
    <lineage>
        <taxon>Bacteria</taxon>
        <taxon>Bacillati</taxon>
        <taxon>Chloroflexota</taxon>
        <taxon>Ktedonobacteria</taxon>
        <taxon>Ktedonobacterales</taxon>
        <taxon>Dictyobacteraceae</taxon>
        <taxon>Dictyobacter</taxon>
    </lineage>
</organism>
<evidence type="ECO:0000313" key="3">
    <source>
        <dbReference type="EMBL" id="GLV54541.1"/>
    </source>
</evidence>
<keyword evidence="2" id="KW-1133">Transmembrane helix</keyword>
<sequence>MSTSGIQAVNTNAKQIADTQRRSGRRSHKDKLEAREARDFWLLISPWVIGFILFTGGPSGSFIYFELYRLHGNI</sequence>
<keyword evidence="2" id="KW-0812">Transmembrane</keyword>
<feature type="compositionally biased region" description="Polar residues" evidence="1">
    <location>
        <begin position="1"/>
        <end position="18"/>
    </location>
</feature>
<evidence type="ECO:0000313" key="4">
    <source>
        <dbReference type="Proteomes" id="UP001344906"/>
    </source>
</evidence>
<keyword evidence="2" id="KW-0472">Membrane</keyword>
<dbReference type="RefSeq" id="WP_338248199.1">
    <property type="nucleotide sequence ID" value="NZ_BSRI01000001.1"/>
</dbReference>